<dbReference type="EMBL" id="CP021056">
    <property type="protein sequence ID" value="QXE22600.1"/>
    <property type="molecule type" value="Genomic_DNA"/>
</dbReference>
<accession>A0A975T5T0</accession>
<proteinExistence type="predicted"/>
<reference evidence="1" key="1">
    <citation type="submission" date="2017-04" db="EMBL/GenBank/DDBJ databases">
        <title>Genome deletions in a multicellular cyanobacterial endosymbiont for morphological adaptation in marine diatoms.</title>
        <authorList>
            <person name="Wang Y."/>
            <person name="Gao H."/>
            <person name="Li R."/>
            <person name="Xu X."/>
        </authorList>
    </citation>
    <scope>NUCLEOTIDE SEQUENCE</scope>
    <source>
        <strain evidence="1">FACHB 800</strain>
    </source>
</reference>
<dbReference type="Proteomes" id="UP000683511">
    <property type="component" value="Chromosome"/>
</dbReference>
<sequence>MAKVTNWIFDQLVNAIAIKEPNTTIKGGLPNPLTLE</sequence>
<evidence type="ECO:0000313" key="1">
    <source>
        <dbReference type="EMBL" id="QXE22600.1"/>
    </source>
</evidence>
<evidence type="ECO:0000313" key="2">
    <source>
        <dbReference type="Proteomes" id="UP000683511"/>
    </source>
</evidence>
<dbReference type="AlphaFoldDB" id="A0A975T5T0"/>
<name>A0A975T5T0_9NOST</name>
<dbReference type="KEGG" id="rsin:B6N60_01284"/>
<organism evidence="1 2">
    <name type="scientific">Richelia sinica FACHB-800</name>
    <dbReference type="NCBI Taxonomy" id="1357546"/>
    <lineage>
        <taxon>Bacteria</taxon>
        <taxon>Bacillati</taxon>
        <taxon>Cyanobacteriota</taxon>
        <taxon>Cyanophyceae</taxon>
        <taxon>Nostocales</taxon>
        <taxon>Nostocaceae</taxon>
        <taxon>Richelia</taxon>
    </lineage>
</organism>
<keyword evidence="2" id="KW-1185">Reference proteome</keyword>
<protein>
    <submittedName>
        <fullName evidence="1">Uncharacterized protein</fullName>
    </submittedName>
</protein>
<gene>
    <name evidence="1" type="ORF">B6N60_01284</name>
</gene>